<dbReference type="PANTHER" id="PTHR43479:SF11">
    <property type="entry name" value="ACREF_ENVCD OPERON REPRESSOR-RELATED"/>
    <property type="match status" value="1"/>
</dbReference>
<feature type="DNA-binding region" description="H-T-H motif" evidence="2">
    <location>
        <begin position="34"/>
        <end position="53"/>
    </location>
</feature>
<dbReference type="Pfam" id="PF00440">
    <property type="entry name" value="TetR_N"/>
    <property type="match status" value="1"/>
</dbReference>
<dbReference type="SUPFAM" id="SSF48498">
    <property type="entry name" value="Tetracyclin repressor-like, C-terminal domain"/>
    <property type="match status" value="1"/>
</dbReference>
<dbReference type="InterPro" id="IPR050624">
    <property type="entry name" value="HTH-type_Tx_Regulator"/>
</dbReference>
<dbReference type="InterPro" id="IPR001647">
    <property type="entry name" value="HTH_TetR"/>
</dbReference>
<dbReference type="GO" id="GO:0003677">
    <property type="term" value="F:DNA binding"/>
    <property type="evidence" value="ECO:0007669"/>
    <property type="project" value="UniProtKB-UniRule"/>
</dbReference>
<dbReference type="InterPro" id="IPR023772">
    <property type="entry name" value="DNA-bd_HTH_TetR-type_CS"/>
</dbReference>
<dbReference type="SUPFAM" id="SSF46689">
    <property type="entry name" value="Homeodomain-like"/>
    <property type="match status" value="1"/>
</dbReference>
<dbReference type="Proteomes" id="UP000070456">
    <property type="component" value="Unassembled WGS sequence"/>
</dbReference>
<reference evidence="4 5" key="1">
    <citation type="submission" date="2015-12" db="EMBL/GenBank/DDBJ databases">
        <title>Draft genome sequence of the thermoanaerobe Thermotalea metallivorans, an isolate from the runoff channel of the Great Artesian Basin, Australia.</title>
        <authorList>
            <person name="Patel B.K."/>
        </authorList>
    </citation>
    <scope>NUCLEOTIDE SEQUENCE [LARGE SCALE GENOMIC DNA]</scope>
    <source>
        <strain evidence="4 5">B2-1</strain>
    </source>
</reference>
<evidence type="ECO:0000256" key="2">
    <source>
        <dbReference type="PROSITE-ProRule" id="PRU00335"/>
    </source>
</evidence>
<sequence length="210" mass="24702">MPKSTFFNLPEEKREKILQVAIDEFVQYSYHQASINRIVEEAEIAKGSFYQYFEDKKDLFKYIIEKSGEKKLEYLGHILKDLETLNFFQMIRELYITGIRFAKEHPKLSAIADRFMKDNDRKLMEEILGDSKYKGQQLFQGLLIRGIQKGEIDPKIDVELVAVLVMSMNLSISEYFLKEKKKDDLMEMMDVVDKMLYVIENGIKAKKEGE</sequence>
<evidence type="ECO:0000256" key="1">
    <source>
        <dbReference type="ARBA" id="ARBA00023125"/>
    </source>
</evidence>
<dbReference type="STRING" id="520762.AN619_04500"/>
<gene>
    <name evidence="4" type="primary">fadR_2</name>
    <name evidence="4" type="ORF">AN619_04500</name>
</gene>
<protein>
    <submittedName>
        <fullName evidence="4">Fatty acid metabolism regulator protein</fullName>
    </submittedName>
</protein>
<dbReference type="AlphaFoldDB" id="A0A140LA90"/>
<proteinExistence type="predicted"/>
<accession>A0A140LA90</accession>
<comment type="caution">
    <text evidence="4">The sequence shown here is derived from an EMBL/GenBank/DDBJ whole genome shotgun (WGS) entry which is preliminary data.</text>
</comment>
<evidence type="ECO:0000313" key="4">
    <source>
        <dbReference type="EMBL" id="KXG77465.1"/>
    </source>
</evidence>
<dbReference type="PATRIC" id="fig|520762.4.peg.510"/>
<keyword evidence="5" id="KW-1185">Reference proteome</keyword>
<keyword evidence="1 2" id="KW-0238">DNA-binding</keyword>
<dbReference type="InterPro" id="IPR036271">
    <property type="entry name" value="Tet_transcr_reg_TetR-rel_C_sf"/>
</dbReference>
<dbReference type="PRINTS" id="PR00455">
    <property type="entry name" value="HTHTETR"/>
</dbReference>
<name>A0A140LA90_9FIRM</name>
<dbReference type="PANTHER" id="PTHR43479">
    <property type="entry name" value="ACREF/ENVCD OPERON REPRESSOR-RELATED"/>
    <property type="match status" value="1"/>
</dbReference>
<dbReference type="OrthoDB" id="9812484at2"/>
<dbReference type="Gene3D" id="1.10.357.10">
    <property type="entry name" value="Tetracycline Repressor, domain 2"/>
    <property type="match status" value="1"/>
</dbReference>
<evidence type="ECO:0000259" key="3">
    <source>
        <dbReference type="PROSITE" id="PS50977"/>
    </source>
</evidence>
<dbReference type="PROSITE" id="PS01081">
    <property type="entry name" value="HTH_TETR_1"/>
    <property type="match status" value="1"/>
</dbReference>
<feature type="domain" description="HTH tetR-type" evidence="3">
    <location>
        <begin position="11"/>
        <end position="71"/>
    </location>
</feature>
<dbReference type="InterPro" id="IPR009057">
    <property type="entry name" value="Homeodomain-like_sf"/>
</dbReference>
<dbReference type="PROSITE" id="PS50977">
    <property type="entry name" value="HTH_TETR_2"/>
    <property type="match status" value="1"/>
</dbReference>
<organism evidence="4 5">
    <name type="scientific">Thermotalea metallivorans</name>
    <dbReference type="NCBI Taxonomy" id="520762"/>
    <lineage>
        <taxon>Bacteria</taxon>
        <taxon>Bacillati</taxon>
        <taxon>Bacillota</taxon>
        <taxon>Clostridia</taxon>
        <taxon>Peptostreptococcales</taxon>
        <taxon>Thermotaleaceae</taxon>
        <taxon>Thermotalea</taxon>
    </lineage>
</organism>
<evidence type="ECO:0000313" key="5">
    <source>
        <dbReference type="Proteomes" id="UP000070456"/>
    </source>
</evidence>
<dbReference type="RefSeq" id="WP_068554676.1">
    <property type="nucleotide sequence ID" value="NZ_LOEE01000014.1"/>
</dbReference>
<dbReference type="EMBL" id="LOEE01000014">
    <property type="protein sequence ID" value="KXG77465.1"/>
    <property type="molecule type" value="Genomic_DNA"/>
</dbReference>